<comment type="caution">
    <text evidence="2">The sequence shown here is derived from an EMBL/GenBank/DDBJ whole genome shotgun (WGS) entry which is preliminary data.</text>
</comment>
<feature type="compositionally biased region" description="Basic and acidic residues" evidence="1">
    <location>
        <begin position="1"/>
        <end position="10"/>
    </location>
</feature>
<protein>
    <submittedName>
        <fullName evidence="2">Uncharacterized protein</fullName>
    </submittedName>
</protein>
<organism evidence="2">
    <name type="scientific">marine sediment metagenome</name>
    <dbReference type="NCBI Taxonomy" id="412755"/>
    <lineage>
        <taxon>unclassified sequences</taxon>
        <taxon>metagenomes</taxon>
        <taxon>ecological metagenomes</taxon>
    </lineage>
</organism>
<evidence type="ECO:0000256" key="1">
    <source>
        <dbReference type="SAM" id="MobiDB-lite"/>
    </source>
</evidence>
<name>A0A0F9T299_9ZZZZ</name>
<accession>A0A0F9T299</accession>
<evidence type="ECO:0000313" key="2">
    <source>
        <dbReference type="EMBL" id="KKN43116.1"/>
    </source>
</evidence>
<reference evidence="2" key="1">
    <citation type="journal article" date="2015" name="Nature">
        <title>Complex archaea that bridge the gap between prokaryotes and eukaryotes.</title>
        <authorList>
            <person name="Spang A."/>
            <person name="Saw J.H."/>
            <person name="Jorgensen S.L."/>
            <person name="Zaremba-Niedzwiedzka K."/>
            <person name="Martijn J."/>
            <person name="Lind A.E."/>
            <person name="van Eijk R."/>
            <person name="Schleper C."/>
            <person name="Guy L."/>
            <person name="Ettema T.J."/>
        </authorList>
    </citation>
    <scope>NUCLEOTIDE SEQUENCE</scope>
</reference>
<proteinExistence type="predicted"/>
<gene>
    <name evidence="2" type="ORF">LCGC14_0706440</name>
</gene>
<feature type="region of interest" description="Disordered" evidence="1">
    <location>
        <begin position="1"/>
        <end position="21"/>
    </location>
</feature>
<dbReference type="EMBL" id="LAZR01001534">
    <property type="protein sequence ID" value="KKN43116.1"/>
    <property type="molecule type" value="Genomic_DNA"/>
</dbReference>
<dbReference type="AlphaFoldDB" id="A0A0F9T299"/>
<sequence length="75" mass="8543">MRDDDKEKRSAANNDPDVARKAADAAVRHTLAEGHRQILGFLRRCLGRAEEVEELYAALIETLFDRPRPQQELPT</sequence>